<dbReference type="SUPFAM" id="SSF89392">
    <property type="entry name" value="Prokaryotic lipoproteins and lipoprotein localization factors"/>
    <property type="match status" value="1"/>
</dbReference>
<dbReference type="HAMAP" id="MF_00240">
    <property type="entry name" value="LolA"/>
    <property type="match status" value="1"/>
</dbReference>
<comment type="caution">
    <text evidence="11">The sequence shown here is derived from an EMBL/GenBank/DDBJ whole genome shotgun (WGS) entry which is preliminary data.</text>
</comment>
<feature type="chain" id="PRO_5022273333" description="Outer-membrane lipoprotein carrier protein" evidence="10">
    <location>
        <begin position="25"/>
        <end position="216"/>
    </location>
</feature>
<evidence type="ECO:0000313" key="12">
    <source>
        <dbReference type="Proteomes" id="UP000318554"/>
    </source>
</evidence>
<dbReference type="InterPro" id="IPR004564">
    <property type="entry name" value="OM_lipoprot_carrier_LolA-like"/>
</dbReference>
<keyword evidence="8 10" id="KW-0653">Protein transport</keyword>
<dbReference type="Gene3D" id="2.50.20.10">
    <property type="entry name" value="Lipoprotein localisation LolA/LolB/LppX"/>
    <property type="match status" value="1"/>
</dbReference>
<dbReference type="EMBL" id="VJNA01000002">
    <property type="protein sequence ID" value="TSE27684.1"/>
    <property type="molecule type" value="Genomic_DNA"/>
</dbReference>
<evidence type="ECO:0000256" key="1">
    <source>
        <dbReference type="ARBA" id="ARBA00004418"/>
    </source>
</evidence>
<dbReference type="AlphaFoldDB" id="A0A554WVT2"/>
<dbReference type="GO" id="GO:0030288">
    <property type="term" value="C:outer membrane-bounded periplasmic space"/>
    <property type="evidence" value="ECO:0007669"/>
    <property type="project" value="TreeGrafter"/>
</dbReference>
<organism evidence="11 12">
    <name type="scientific">Tepidimonas aquatica</name>
    <dbReference type="NCBI Taxonomy" id="247482"/>
    <lineage>
        <taxon>Bacteria</taxon>
        <taxon>Pseudomonadati</taxon>
        <taxon>Pseudomonadota</taxon>
        <taxon>Betaproteobacteria</taxon>
        <taxon>Burkholderiales</taxon>
        <taxon>Tepidimonas</taxon>
    </lineage>
</organism>
<evidence type="ECO:0000313" key="11">
    <source>
        <dbReference type="EMBL" id="TSE27684.1"/>
    </source>
</evidence>
<dbReference type="OrthoDB" id="9787361at2"/>
<evidence type="ECO:0000256" key="9">
    <source>
        <dbReference type="ARBA" id="ARBA00023186"/>
    </source>
</evidence>
<evidence type="ECO:0000256" key="4">
    <source>
        <dbReference type="ARBA" id="ARBA00014035"/>
    </source>
</evidence>
<proteinExistence type="inferred from homology"/>
<dbReference type="InterPro" id="IPR018323">
    <property type="entry name" value="OM_lipoprot_carrier_LolA_Pbac"/>
</dbReference>
<dbReference type="NCBIfam" id="TIGR00547">
    <property type="entry name" value="lolA"/>
    <property type="match status" value="1"/>
</dbReference>
<evidence type="ECO:0000256" key="2">
    <source>
        <dbReference type="ARBA" id="ARBA00007615"/>
    </source>
</evidence>
<comment type="function">
    <text evidence="10">Participates in the translocation of lipoproteins from the inner membrane to the outer membrane. Only forms a complex with a lipoprotein if the residue after the N-terminal Cys is not an aspartate (The Asp acts as a targeting signal to indicate that the lipoprotein should stay in the inner membrane).</text>
</comment>
<evidence type="ECO:0000256" key="6">
    <source>
        <dbReference type="ARBA" id="ARBA00022729"/>
    </source>
</evidence>
<dbReference type="Proteomes" id="UP000318554">
    <property type="component" value="Unassembled WGS sequence"/>
</dbReference>
<name>A0A554WVT2_9BURK</name>
<evidence type="ECO:0000256" key="7">
    <source>
        <dbReference type="ARBA" id="ARBA00022764"/>
    </source>
</evidence>
<evidence type="ECO:0000256" key="3">
    <source>
        <dbReference type="ARBA" id="ARBA00011245"/>
    </source>
</evidence>
<dbReference type="GO" id="GO:0044874">
    <property type="term" value="P:lipoprotein localization to outer membrane"/>
    <property type="evidence" value="ECO:0007669"/>
    <property type="project" value="UniProtKB-UniRule"/>
</dbReference>
<dbReference type="RefSeq" id="WP_144324176.1">
    <property type="nucleotide sequence ID" value="NZ_VJNA01000002.1"/>
</dbReference>
<keyword evidence="12" id="KW-1185">Reference proteome</keyword>
<accession>A0A554WVT2</accession>
<feature type="signal peptide" evidence="10">
    <location>
        <begin position="1"/>
        <end position="24"/>
    </location>
</feature>
<comment type="subcellular location">
    <subcellularLocation>
        <location evidence="1 10">Periplasm</location>
    </subcellularLocation>
</comment>
<protein>
    <recommendedName>
        <fullName evidence="4 10">Outer-membrane lipoprotein carrier protein</fullName>
    </recommendedName>
</protein>
<comment type="subunit">
    <text evidence="3 10">Monomer.</text>
</comment>
<sequence precursor="true">MQRRHVLCALGGILGAHAFTGAQAQATGLAQFEAFVAHVRQGQAAFTQTVTAPPRQGEPARVRTSRGEFSFWRPDRFRLHYTQPFEQLIVADGQTLWLWDPDLNQVSARAQAQALANTPAALLASAADLRAVRQVFDLREGEPRDGLAWVEVTPKSREGQIQRMAIGWRDGVLAALDVLDGLGQRSELRFGPWRTQGVTAAAFRFQPPSGAEVLRP</sequence>
<keyword evidence="7 10" id="KW-0574">Periplasm</keyword>
<evidence type="ECO:0000256" key="5">
    <source>
        <dbReference type="ARBA" id="ARBA00022448"/>
    </source>
</evidence>
<evidence type="ECO:0000256" key="8">
    <source>
        <dbReference type="ARBA" id="ARBA00022927"/>
    </source>
</evidence>
<dbReference type="PANTHER" id="PTHR35869">
    <property type="entry name" value="OUTER-MEMBRANE LIPOPROTEIN CARRIER PROTEIN"/>
    <property type="match status" value="1"/>
</dbReference>
<evidence type="ECO:0000256" key="10">
    <source>
        <dbReference type="HAMAP-Rule" id="MF_00240"/>
    </source>
</evidence>
<dbReference type="PANTHER" id="PTHR35869:SF1">
    <property type="entry name" value="OUTER-MEMBRANE LIPOPROTEIN CARRIER PROTEIN"/>
    <property type="match status" value="1"/>
</dbReference>
<dbReference type="GO" id="GO:0042953">
    <property type="term" value="P:lipoprotein transport"/>
    <property type="evidence" value="ECO:0007669"/>
    <property type="project" value="InterPro"/>
</dbReference>
<dbReference type="CDD" id="cd16325">
    <property type="entry name" value="LolA"/>
    <property type="match status" value="1"/>
</dbReference>
<keyword evidence="5 10" id="KW-0813">Transport</keyword>
<keyword evidence="6 10" id="KW-0732">Signal</keyword>
<dbReference type="InterPro" id="IPR029046">
    <property type="entry name" value="LolA/LolB/LppX"/>
</dbReference>
<comment type="similarity">
    <text evidence="2 10">Belongs to the LolA family.</text>
</comment>
<keyword evidence="9 10" id="KW-0143">Chaperone</keyword>
<dbReference type="Pfam" id="PF03548">
    <property type="entry name" value="LolA"/>
    <property type="match status" value="1"/>
</dbReference>
<keyword evidence="11" id="KW-0449">Lipoprotein</keyword>
<reference evidence="11 12" key="1">
    <citation type="submission" date="2019-07" db="EMBL/GenBank/DDBJ databases">
        <title>Tepidimonas aquatica CLN-1 draft genome.</title>
        <authorList>
            <person name="Da Costa M.S."/>
            <person name="Froufe H.J.C."/>
            <person name="Egas C."/>
            <person name="Albuquerque L."/>
        </authorList>
    </citation>
    <scope>NUCLEOTIDE SEQUENCE [LARGE SCALE GENOMIC DNA]</scope>
    <source>
        <strain evidence="11 12">CLN-1</strain>
    </source>
</reference>
<gene>
    <name evidence="10 11" type="primary">lolA</name>
    <name evidence="11" type="ORF">Taqua_00178</name>
</gene>